<proteinExistence type="predicted"/>
<evidence type="ECO:0000256" key="10">
    <source>
        <dbReference type="ARBA" id="ARBA00023316"/>
    </source>
</evidence>
<evidence type="ECO:0000256" key="8">
    <source>
        <dbReference type="ARBA" id="ARBA00022989"/>
    </source>
</evidence>
<feature type="region of interest" description="Disordered" evidence="11">
    <location>
        <begin position="631"/>
        <end position="664"/>
    </location>
</feature>
<evidence type="ECO:0000313" key="14">
    <source>
        <dbReference type="Proteomes" id="UP000315995"/>
    </source>
</evidence>
<sequence length="937" mass="102940">MSRRFIIFAIIGLLLGGVIIGAPYLLESAAEAKLAEQLERRGAEMTWRELSWSWPATVEIEGVEFSAADDRVSGVVERVEVVLPWDIALAETPRVDEVALSGAALTVDLRRASRTDEASPAEQSSGSHSLADKLRRIGEVRGEDLQVELVRHGSPLAKLSVDELLVSEHGRDGRTLDVDGELDLTHPKLSVLPLAPIRWSASGSTGAETATVDLAVEAGDADEALVELDIPGRGRLSVGRAKVSAALGAERGVALTLYEVDTALGGQKAPAVAVKMAEVSLSELTAPNPRISIVRPQLAVSPKRLASLRRSFGGGISNLKSKLPAAAQKQLDKQLDEKAGPSLASRLSWWLQRLDASVEAGRFDLRLEKKDGTHREITLVDGLDASLTAGELWARGESAGGRFDVGASLEPGMLLPRTLSVQASQVRLDDLPGVKEGRTLPNRGIRGRIGGVVDASIMLVTEGQPLLRPDAKSNVHVTADLDWKDGRVELSGLADKPLTDIDAGLAFELEWTPALAKITLSEGRATYGPVGVDLDAELVDWPFDPVFDLDARVDKIACQEAVRAFPTAMLGPYANIEIDGEAAPKLRFHLPWHRPRKLEIDVDDFVDKCHVTALNAQKNAWPEVEFVATKSSPRGAQGALRERQQQVTSHDVKSSDQEDSVSPVSPVVNPFVEEPAEPTWPVPEKLRGLTYELPEAPEGYDPREPDDVHWLNRPFKKQVTEGISEEAEVFVGPGTEAYVPMEELPPFVAGAAYLSEEMEFYENHGVDLGLIQKALRIDFEGERFVYGGSTVTQQLIKNLFLTRDKTLARKLKEALIAWRIEDAVPKWRVLELYLNCIEYAQDVYGIGPAAQHYFGKDARELTPKEAVFIAILKPAPWYGDRFRRRGHTPTKHWWFNRMGEIMGRLVDKGYLTPEQAEAEKPYILYWDDEGSYLPEGR</sequence>
<dbReference type="InterPro" id="IPR023346">
    <property type="entry name" value="Lysozyme-like_dom_sf"/>
</dbReference>
<evidence type="ECO:0000256" key="5">
    <source>
        <dbReference type="ARBA" id="ARBA00022692"/>
    </source>
</evidence>
<keyword evidence="10" id="KW-0961">Cell wall biogenesis/degradation</keyword>
<dbReference type="RefSeq" id="WP_141197586.1">
    <property type="nucleotide sequence ID" value="NZ_CP041186.1"/>
</dbReference>
<gene>
    <name evidence="13" type="ORF">FIV42_10245</name>
</gene>
<dbReference type="Gene3D" id="1.10.3810.10">
    <property type="entry name" value="Biosynthetic peptidoglycan transglycosylase-like"/>
    <property type="match status" value="1"/>
</dbReference>
<dbReference type="PANTHER" id="PTHR30400:SF0">
    <property type="entry name" value="BIOSYNTHETIC PEPTIDOGLYCAN TRANSGLYCOSYLASE"/>
    <property type="match status" value="1"/>
</dbReference>
<evidence type="ECO:0000313" key="13">
    <source>
        <dbReference type="EMBL" id="QDG51101.1"/>
    </source>
</evidence>
<dbReference type="GO" id="GO:0016763">
    <property type="term" value="F:pentosyltransferase activity"/>
    <property type="evidence" value="ECO:0007669"/>
    <property type="project" value="InterPro"/>
</dbReference>
<dbReference type="Pfam" id="PF00912">
    <property type="entry name" value="Transgly"/>
    <property type="match status" value="1"/>
</dbReference>
<dbReference type="OrthoDB" id="5486379at2"/>
<dbReference type="InterPro" id="IPR036950">
    <property type="entry name" value="PBP_transglycosylase"/>
</dbReference>
<keyword evidence="3" id="KW-0328">Glycosyltransferase</keyword>
<dbReference type="Proteomes" id="UP000315995">
    <property type="component" value="Chromosome"/>
</dbReference>
<keyword evidence="5" id="KW-0812">Transmembrane</keyword>
<keyword evidence="8" id="KW-1133">Transmembrane helix</keyword>
<evidence type="ECO:0000256" key="3">
    <source>
        <dbReference type="ARBA" id="ARBA00022676"/>
    </source>
</evidence>
<dbReference type="AlphaFoldDB" id="A0A4Y6PS10"/>
<name>A0A4Y6PS10_PERCE</name>
<dbReference type="InterPro" id="IPR001264">
    <property type="entry name" value="Glyco_trans_51"/>
</dbReference>
<reference evidence="13 14" key="1">
    <citation type="submission" date="2019-06" db="EMBL/GenBank/DDBJ databases">
        <title>Persicimonas caeni gen. nov., sp. nov., a predatory bacterium isolated from solar saltern.</title>
        <authorList>
            <person name="Wang S."/>
        </authorList>
    </citation>
    <scope>NUCLEOTIDE SEQUENCE [LARGE SCALE GENOMIC DNA]</scope>
    <source>
        <strain evidence="13 14">YN101</strain>
    </source>
</reference>
<dbReference type="EMBL" id="CP041186">
    <property type="protein sequence ID" value="QDG51101.1"/>
    <property type="molecule type" value="Genomic_DNA"/>
</dbReference>
<keyword evidence="1" id="KW-1003">Cell membrane</keyword>
<dbReference type="GO" id="GO:0009274">
    <property type="term" value="C:peptidoglycan-based cell wall"/>
    <property type="evidence" value="ECO:0007669"/>
    <property type="project" value="InterPro"/>
</dbReference>
<keyword evidence="2" id="KW-0997">Cell inner membrane</keyword>
<dbReference type="GO" id="GO:0009252">
    <property type="term" value="P:peptidoglycan biosynthetic process"/>
    <property type="evidence" value="ECO:0007669"/>
    <property type="project" value="UniProtKB-KW"/>
</dbReference>
<keyword evidence="6" id="KW-0133">Cell shape</keyword>
<feature type="region of interest" description="Disordered" evidence="11">
    <location>
        <begin position="111"/>
        <end position="132"/>
    </location>
</feature>
<dbReference type="GO" id="GO:0071555">
    <property type="term" value="P:cell wall organization"/>
    <property type="evidence" value="ECO:0007669"/>
    <property type="project" value="UniProtKB-KW"/>
</dbReference>
<evidence type="ECO:0000256" key="6">
    <source>
        <dbReference type="ARBA" id="ARBA00022960"/>
    </source>
</evidence>
<dbReference type="PANTHER" id="PTHR30400">
    <property type="entry name" value="MONOFUNCTIONAL BIOSYNTHETIC PEPTIDOGLYCAN TRANSGLYCOSYLASE"/>
    <property type="match status" value="1"/>
</dbReference>
<dbReference type="SUPFAM" id="SSF53955">
    <property type="entry name" value="Lysozyme-like"/>
    <property type="match status" value="1"/>
</dbReference>
<organism evidence="13 14">
    <name type="scientific">Persicimonas caeni</name>
    <dbReference type="NCBI Taxonomy" id="2292766"/>
    <lineage>
        <taxon>Bacteria</taxon>
        <taxon>Deltaproteobacteria</taxon>
        <taxon>Bradymonadales</taxon>
        <taxon>Bradymonadaceae</taxon>
        <taxon>Persicimonas</taxon>
    </lineage>
</organism>
<keyword evidence="14" id="KW-1185">Reference proteome</keyword>
<keyword evidence="7" id="KW-0573">Peptidoglycan synthesis</keyword>
<evidence type="ECO:0000256" key="9">
    <source>
        <dbReference type="ARBA" id="ARBA00023136"/>
    </source>
</evidence>
<protein>
    <recommendedName>
        <fullName evidence="12">Glycosyl transferase family 51 domain-containing protein</fullName>
    </recommendedName>
</protein>
<feature type="compositionally biased region" description="Basic and acidic residues" evidence="11">
    <location>
        <begin position="640"/>
        <end position="656"/>
    </location>
</feature>
<evidence type="ECO:0000256" key="2">
    <source>
        <dbReference type="ARBA" id="ARBA00022519"/>
    </source>
</evidence>
<evidence type="ECO:0000256" key="7">
    <source>
        <dbReference type="ARBA" id="ARBA00022984"/>
    </source>
</evidence>
<evidence type="ECO:0000259" key="12">
    <source>
        <dbReference type="Pfam" id="PF00912"/>
    </source>
</evidence>
<accession>A0A5B8Y368</accession>
<accession>A0A4Y6PS10</accession>
<evidence type="ECO:0000256" key="11">
    <source>
        <dbReference type="SAM" id="MobiDB-lite"/>
    </source>
</evidence>
<keyword evidence="9" id="KW-0472">Membrane</keyword>
<dbReference type="GO" id="GO:0016020">
    <property type="term" value="C:membrane"/>
    <property type="evidence" value="ECO:0007669"/>
    <property type="project" value="InterPro"/>
</dbReference>
<feature type="domain" description="Glycosyl transferase family 51" evidence="12">
    <location>
        <begin position="735"/>
        <end position="882"/>
    </location>
</feature>
<dbReference type="InterPro" id="IPR011812">
    <property type="entry name" value="Pep_trsgly"/>
</dbReference>
<evidence type="ECO:0000256" key="1">
    <source>
        <dbReference type="ARBA" id="ARBA00022475"/>
    </source>
</evidence>
<keyword evidence="4" id="KW-0808">Transferase</keyword>
<dbReference type="GO" id="GO:0008360">
    <property type="term" value="P:regulation of cell shape"/>
    <property type="evidence" value="ECO:0007669"/>
    <property type="project" value="UniProtKB-KW"/>
</dbReference>
<evidence type="ECO:0000256" key="4">
    <source>
        <dbReference type="ARBA" id="ARBA00022679"/>
    </source>
</evidence>